<dbReference type="Proteomes" id="UP001197247">
    <property type="component" value="Unassembled WGS sequence"/>
</dbReference>
<evidence type="ECO:0000313" key="3">
    <source>
        <dbReference type="Proteomes" id="UP001197247"/>
    </source>
</evidence>
<dbReference type="EMBL" id="JAHBAY010000004">
    <property type="protein sequence ID" value="MBT0769287.1"/>
    <property type="molecule type" value="Genomic_DNA"/>
</dbReference>
<accession>A0ABS5TDX7</accession>
<reference evidence="2 3" key="1">
    <citation type="submission" date="2021-05" db="EMBL/GenBank/DDBJ databases">
        <title>Kineosporia and Streptomyces sp. nov. two new marine actinobacteria isolated from Coral.</title>
        <authorList>
            <person name="Buangrab K."/>
            <person name="Sutthacheep M."/>
            <person name="Yeemin T."/>
            <person name="Harunari E."/>
            <person name="Igarashi Y."/>
            <person name="Kanchanasin P."/>
            <person name="Tanasupawat S."/>
            <person name="Phongsopitanun W."/>
        </authorList>
    </citation>
    <scope>NUCLEOTIDE SEQUENCE [LARGE SCALE GENOMIC DNA]</scope>
    <source>
        <strain evidence="2 3">J2-2</strain>
    </source>
</reference>
<sequence>MTNHPTPQQAVRMLRENEERQRALQGAAYPAWVWFLMCGLMVVCGVVQDIWGDDTWVSWIFLLPWLITLAAQNRWIGSHLGFRVAPGNQGGWGPASPRKNALRVLGILVVLAVIVGVLVVQNTLDVAASGTIAWTGGAVVIGSLWPAVRRLFNSEVSLG</sequence>
<feature type="transmembrane region" description="Helical" evidence="1">
    <location>
        <begin position="126"/>
        <end position="148"/>
    </location>
</feature>
<evidence type="ECO:0000256" key="1">
    <source>
        <dbReference type="SAM" id="Phobius"/>
    </source>
</evidence>
<keyword evidence="1" id="KW-0472">Membrane</keyword>
<proteinExistence type="predicted"/>
<feature type="transmembrane region" description="Helical" evidence="1">
    <location>
        <begin position="29"/>
        <end position="50"/>
    </location>
</feature>
<feature type="transmembrane region" description="Helical" evidence="1">
    <location>
        <begin position="101"/>
        <end position="120"/>
    </location>
</feature>
<organism evidence="2 3">
    <name type="scientific">Kineosporia corallincola</name>
    <dbReference type="NCBI Taxonomy" id="2835133"/>
    <lineage>
        <taxon>Bacteria</taxon>
        <taxon>Bacillati</taxon>
        <taxon>Actinomycetota</taxon>
        <taxon>Actinomycetes</taxon>
        <taxon>Kineosporiales</taxon>
        <taxon>Kineosporiaceae</taxon>
        <taxon>Kineosporia</taxon>
    </lineage>
</organism>
<evidence type="ECO:0000313" key="2">
    <source>
        <dbReference type="EMBL" id="MBT0769287.1"/>
    </source>
</evidence>
<evidence type="ECO:0008006" key="4">
    <source>
        <dbReference type="Google" id="ProtNLM"/>
    </source>
</evidence>
<keyword evidence="1" id="KW-1133">Transmembrane helix</keyword>
<keyword evidence="1" id="KW-0812">Transmembrane</keyword>
<keyword evidence="3" id="KW-1185">Reference proteome</keyword>
<protein>
    <recommendedName>
        <fullName evidence="4">Transmembrane protein</fullName>
    </recommendedName>
</protein>
<comment type="caution">
    <text evidence="2">The sequence shown here is derived from an EMBL/GenBank/DDBJ whole genome shotgun (WGS) entry which is preliminary data.</text>
</comment>
<gene>
    <name evidence="2" type="ORF">KIH74_10170</name>
</gene>
<name>A0ABS5TDX7_9ACTN</name>
<dbReference type="RefSeq" id="WP_214155593.1">
    <property type="nucleotide sequence ID" value="NZ_JAHBAY010000004.1"/>
</dbReference>